<accession>A0ACB5UGE1</accession>
<gene>
    <name evidence="1" type="ORF">AN2V17_12360</name>
</gene>
<protein>
    <submittedName>
        <fullName evidence="1">LytTR family DNA-binding domain-containing protein</fullName>
    </submittedName>
</protein>
<dbReference type="EMBL" id="BTPU01000018">
    <property type="protein sequence ID" value="GMQ62006.1"/>
    <property type="molecule type" value="Genomic_DNA"/>
</dbReference>
<proteinExistence type="predicted"/>
<comment type="caution">
    <text evidence="1">The sequence shown here is derived from an EMBL/GenBank/DDBJ whole genome shotgun (WGS) entry which is preliminary data.</text>
</comment>
<sequence length="244" mass="28647">MRIAIVDDLKNERTLVQKLASQYFDDRKTLYDVTPHFEEYETGERFLENYIPGKYEIVFLDIYMDKITGIDVAKRIATFDKDCSIIFFTTSDEHQLDGYSVHAIGYIMKPISDHLPAFYTAMDYAASRLLMDQAGITVTTDCGEIYLHYRNIVYIDCIGRTTYFHLTNMDLTVLGKFKDYQPIFLADNRFLECYRNIIINMDYIDRPDNDDFILKSGEKLPISRRKKATVLENHMTYFVKKRGM</sequence>
<dbReference type="Proteomes" id="UP001374599">
    <property type="component" value="Unassembled WGS sequence"/>
</dbReference>
<name>A0ACB5UGE1_9FIRM</name>
<keyword evidence="2" id="KW-1185">Reference proteome</keyword>
<evidence type="ECO:0000313" key="1">
    <source>
        <dbReference type="EMBL" id="GMQ62006.1"/>
    </source>
</evidence>
<reference evidence="1" key="1">
    <citation type="submission" date="2023-09" db="EMBL/GenBank/DDBJ databases">
        <title>Vallitalea sediminicola and Vallitalea maricola sp. nov., anaerobic bacteria isolated from marine sediment.</title>
        <authorList>
            <person name="Hirano S."/>
            <person name="Maeda A."/>
            <person name="Terahara T."/>
            <person name="Mori K."/>
            <person name="Hamada M."/>
            <person name="Matsumoto R."/>
            <person name="Kobayashi T."/>
        </authorList>
    </citation>
    <scope>NUCLEOTIDE SEQUENCE</scope>
    <source>
        <strain evidence="1">AN17-2</strain>
    </source>
</reference>
<evidence type="ECO:0000313" key="2">
    <source>
        <dbReference type="Proteomes" id="UP001374599"/>
    </source>
</evidence>
<keyword evidence="1" id="KW-0238">DNA-binding</keyword>
<organism evidence="1 2">
    <name type="scientific">Vallitalea maricola</name>
    <dbReference type="NCBI Taxonomy" id="3074433"/>
    <lineage>
        <taxon>Bacteria</taxon>
        <taxon>Bacillati</taxon>
        <taxon>Bacillota</taxon>
        <taxon>Clostridia</taxon>
        <taxon>Lachnospirales</taxon>
        <taxon>Vallitaleaceae</taxon>
        <taxon>Vallitalea</taxon>
    </lineage>
</organism>